<organism evidence="2 3">
    <name type="scientific">Candidatus Desantisbacteria bacterium CG1_02_38_46</name>
    <dbReference type="NCBI Taxonomy" id="1817893"/>
    <lineage>
        <taxon>Bacteria</taxon>
        <taxon>Candidatus Desantisiibacteriota</taxon>
    </lineage>
</organism>
<evidence type="ECO:0000313" key="3">
    <source>
        <dbReference type="Proteomes" id="UP000182278"/>
    </source>
</evidence>
<dbReference type="GO" id="GO:0004853">
    <property type="term" value="F:uroporphyrinogen decarboxylase activity"/>
    <property type="evidence" value="ECO:0007669"/>
    <property type="project" value="InterPro"/>
</dbReference>
<accession>A0A1J4SAM9</accession>
<feature type="domain" description="Uroporphyrinogen decarboxylase (URO-D)" evidence="1">
    <location>
        <begin position="157"/>
        <end position="349"/>
    </location>
</feature>
<evidence type="ECO:0000313" key="2">
    <source>
        <dbReference type="EMBL" id="OIN96505.1"/>
    </source>
</evidence>
<dbReference type="InterPro" id="IPR052024">
    <property type="entry name" value="Methanogen_methyltrans"/>
</dbReference>
<sequence length="352" mass="40829">MTSRERVLKVLRHQEPDRVPVHDGPWAATIERWKKEGLPPDVGVEDYFGYEFAGFGADCTPRFPTDIIEENETFIIQKTQQGGVRKNFKDYSTTPEIIDWPIKGKDDWERIKERLQPDDTRLEWGGLKNGMEHHRSKGRFITYNAAIGYDLMQSYIKSEELLVLMATEPDWARDMFMTNAKLVLEMCDRILKKGFHFDGAFMYDDMGYRNTSLFSPKCYREEIFPSDKMLCDYFHEQRMPVILHSCGNVKVLIPHLIEAGFDCLQPLEVKAGMDVRELKKEYGDKLAFMGGIDVRKMANENPAIIEDEIASKFAVAKKGGGYIYHSDHSIPKDVSFQQYQRVMELVKKYGKY</sequence>
<dbReference type="STRING" id="1817893.AUJ66_05985"/>
<dbReference type="GO" id="GO:0006779">
    <property type="term" value="P:porphyrin-containing compound biosynthetic process"/>
    <property type="evidence" value="ECO:0007669"/>
    <property type="project" value="InterPro"/>
</dbReference>
<comment type="caution">
    <text evidence="2">The sequence shown here is derived from an EMBL/GenBank/DDBJ whole genome shotgun (WGS) entry which is preliminary data.</text>
</comment>
<dbReference type="EMBL" id="MNUO01000093">
    <property type="protein sequence ID" value="OIN96505.1"/>
    <property type="molecule type" value="Genomic_DNA"/>
</dbReference>
<dbReference type="AlphaFoldDB" id="A0A1J4SAM9"/>
<dbReference type="PANTHER" id="PTHR47099:SF1">
    <property type="entry name" value="METHYLCOBAMIDE:COM METHYLTRANSFERASE MTBA"/>
    <property type="match status" value="1"/>
</dbReference>
<dbReference type="Pfam" id="PF01208">
    <property type="entry name" value="URO-D"/>
    <property type="match status" value="1"/>
</dbReference>
<dbReference type="PANTHER" id="PTHR47099">
    <property type="entry name" value="METHYLCOBAMIDE:COM METHYLTRANSFERASE MTBA"/>
    <property type="match status" value="1"/>
</dbReference>
<dbReference type="SUPFAM" id="SSF51726">
    <property type="entry name" value="UROD/MetE-like"/>
    <property type="match status" value="1"/>
</dbReference>
<reference evidence="2 3" key="1">
    <citation type="journal article" date="2016" name="Environ. Microbiol.">
        <title>Genomic resolution of a cold subsurface aquifer community provides metabolic insights for novel microbes adapted to high CO concentrations.</title>
        <authorList>
            <person name="Probst A.J."/>
            <person name="Castelle C.J."/>
            <person name="Singh A."/>
            <person name="Brown C.T."/>
            <person name="Anantharaman K."/>
            <person name="Sharon I."/>
            <person name="Hug L.A."/>
            <person name="Burstein D."/>
            <person name="Emerson J.B."/>
            <person name="Thomas B.C."/>
            <person name="Banfield J.F."/>
        </authorList>
    </citation>
    <scope>NUCLEOTIDE SEQUENCE [LARGE SCALE GENOMIC DNA]</scope>
    <source>
        <strain evidence="2">CG1_02_38_46</strain>
    </source>
</reference>
<proteinExistence type="predicted"/>
<evidence type="ECO:0000259" key="1">
    <source>
        <dbReference type="Pfam" id="PF01208"/>
    </source>
</evidence>
<dbReference type="Proteomes" id="UP000182278">
    <property type="component" value="Unassembled WGS sequence"/>
</dbReference>
<dbReference type="InterPro" id="IPR038071">
    <property type="entry name" value="UROD/MetE-like_sf"/>
</dbReference>
<name>A0A1J4SAM9_9BACT</name>
<gene>
    <name evidence="2" type="ORF">AUJ66_05985</name>
</gene>
<protein>
    <recommendedName>
        <fullName evidence="1">Uroporphyrinogen decarboxylase (URO-D) domain-containing protein</fullName>
    </recommendedName>
</protein>
<dbReference type="Gene3D" id="3.20.20.210">
    <property type="match status" value="1"/>
</dbReference>
<dbReference type="InterPro" id="IPR000257">
    <property type="entry name" value="Uroporphyrinogen_deCOase"/>
</dbReference>